<organism evidence="1">
    <name type="scientific">Solanum chacoense</name>
    <name type="common">Chaco potato</name>
    <dbReference type="NCBI Taxonomy" id="4108"/>
    <lineage>
        <taxon>Eukaryota</taxon>
        <taxon>Viridiplantae</taxon>
        <taxon>Streptophyta</taxon>
        <taxon>Embryophyta</taxon>
        <taxon>Tracheophyta</taxon>
        <taxon>Spermatophyta</taxon>
        <taxon>Magnoliopsida</taxon>
        <taxon>eudicotyledons</taxon>
        <taxon>Gunneridae</taxon>
        <taxon>Pentapetalae</taxon>
        <taxon>asterids</taxon>
        <taxon>lamiids</taxon>
        <taxon>Solanales</taxon>
        <taxon>Solanaceae</taxon>
        <taxon>Solanoideae</taxon>
        <taxon>Solaneae</taxon>
        <taxon>Solanum</taxon>
    </lineage>
</organism>
<dbReference type="AlphaFoldDB" id="A0A0V0H1Q2"/>
<reference evidence="1" key="1">
    <citation type="submission" date="2015-12" db="EMBL/GenBank/DDBJ databases">
        <title>Gene expression during late stages of embryo sac development: a critical building block for successful pollen-pistil interactions.</title>
        <authorList>
            <person name="Liu Y."/>
            <person name="Joly V."/>
            <person name="Sabar M."/>
            <person name="Matton D.P."/>
        </authorList>
    </citation>
    <scope>NUCLEOTIDE SEQUENCE</scope>
</reference>
<sequence>LSLRGGHQRSCMQKRCIVGQFCDKFLMQLHCTTGKWMSLVSWHLVYVGQDYLRRVYYNFVDTQVIHN</sequence>
<proteinExistence type="predicted"/>
<feature type="non-terminal residue" evidence="1">
    <location>
        <position position="1"/>
    </location>
</feature>
<dbReference type="EMBL" id="GEDG01027308">
    <property type="protein sequence ID" value="JAP13929.1"/>
    <property type="molecule type" value="Transcribed_RNA"/>
</dbReference>
<name>A0A0V0H1Q2_SOLCH</name>
<protein>
    <submittedName>
        <fullName evidence="1">Putative ovule protein</fullName>
    </submittedName>
</protein>
<evidence type="ECO:0000313" key="1">
    <source>
        <dbReference type="EMBL" id="JAP13929.1"/>
    </source>
</evidence>
<accession>A0A0V0H1Q2</accession>